<dbReference type="STRING" id="1250231.SAMN04488552_1669"/>
<accession>A0A1H1NCY9</accession>
<dbReference type="AlphaFoldDB" id="A0A1H1NCY9"/>
<evidence type="ECO:0000313" key="2">
    <source>
        <dbReference type="EMBL" id="SDR96720.1"/>
    </source>
</evidence>
<feature type="domain" description="AB hydrolase-1" evidence="1">
    <location>
        <begin position="23"/>
        <end position="247"/>
    </location>
</feature>
<name>A0A1H1NCY9_9FLAO</name>
<reference evidence="2 3" key="1">
    <citation type="submission" date="2016-10" db="EMBL/GenBank/DDBJ databases">
        <authorList>
            <person name="Varghese N."/>
            <person name="Submissions S."/>
        </authorList>
    </citation>
    <scope>NUCLEOTIDE SEQUENCE [LARGE SCALE GENOMIC DNA]</scope>
    <source>
        <strain evidence="2 3">Mar_2010_102</strain>
    </source>
</reference>
<gene>
    <name evidence="2" type="ORF">SAMN04488552_1669</name>
</gene>
<dbReference type="InterPro" id="IPR050266">
    <property type="entry name" value="AB_hydrolase_sf"/>
</dbReference>
<dbReference type="Pfam" id="PF00561">
    <property type="entry name" value="Abhydrolase_1"/>
    <property type="match status" value="1"/>
</dbReference>
<dbReference type="SUPFAM" id="SSF53474">
    <property type="entry name" value="alpha/beta-Hydrolases"/>
    <property type="match status" value="1"/>
</dbReference>
<protein>
    <submittedName>
        <fullName evidence="2">Pimeloyl-ACP methyl ester carboxylesterase</fullName>
    </submittedName>
</protein>
<organism evidence="2 3">
    <name type="scientific">Christiangramia echinicola</name>
    <dbReference type="NCBI Taxonomy" id="279359"/>
    <lineage>
        <taxon>Bacteria</taxon>
        <taxon>Pseudomonadati</taxon>
        <taxon>Bacteroidota</taxon>
        <taxon>Flavobacteriia</taxon>
        <taxon>Flavobacteriales</taxon>
        <taxon>Flavobacteriaceae</taxon>
        <taxon>Christiangramia</taxon>
    </lineage>
</organism>
<dbReference type="RefSeq" id="WP_089662012.1">
    <property type="nucleotide sequence ID" value="NZ_LT629745.1"/>
</dbReference>
<dbReference type="PRINTS" id="PR00111">
    <property type="entry name" value="ABHYDROLASE"/>
</dbReference>
<dbReference type="InterPro" id="IPR029058">
    <property type="entry name" value="AB_hydrolase_fold"/>
</dbReference>
<proteinExistence type="predicted"/>
<dbReference type="EMBL" id="LT629745">
    <property type="protein sequence ID" value="SDR96720.1"/>
    <property type="molecule type" value="Genomic_DNA"/>
</dbReference>
<dbReference type="InterPro" id="IPR000073">
    <property type="entry name" value="AB_hydrolase_1"/>
</dbReference>
<dbReference type="Proteomes" id="UP000198858">
    <property type="component" value="Chromosome I"/>
</dbReference>
<keyword evidence="3" id="KW-1185">Reference proteome</keyword>
<evidence type="ECO:0000313" key="3">
    <source>
        <dbReference type="Proteomes" id="UP000198858"/>
    </source>
</evidence>
<dbReference type="Gene3D" id="3.40.50.1820">
    <property type="entry name" value="alpha/beta hydrolase"/>
    <property type="match status" value="1"/>
</dbReference>
<sequence length="259" mass="29088">MREITFKGAKIFYSVHGKGKKVPLILLHGFLEDSSIWDPIVKELQNERQVICIDLPGHGKSEGIAGIHTMSLMALAVREVLTNLGIKEFSVAGHSMGGYVSLELLKIFPMIIKSVMLINSTPIEDTVEKQEIRDRSVKLVGKNKEAYISMAISNLYSEESKEKLSSEIENLKSRAVKMKTENVQAALNGMKIRTNYLEVLKRFSGQKIVVAGKEDPILDVNELQRVSEGCDCDFYILKNGHNSYMEAPVELTEKMHFID</sequence>
<dbReference type="PANTHER" id="PTHR43798">
    <property type="entry name" value="MONOACYLGLYCEROL LIPASE"/>
    <property type="match status" value="1"/>
</dbReference>
<evidence type="ECO:0000259" key="1">
    <source>
        <dbReference type="Pfam" id="PF00561"/>
    </source>
</evidence>